<accession>A0AAV4SS30</accession>
<name>A0AAV4SS30_CAEEX</name>
<protein>
    <submittedName>
        <fullName evidence="1">Uncharacterized protein</fullName>
    </submittedName>
</protein>
<gene>
    <name evidence="1" type="ORF">CEXT_32881</name>
</gene>
<organism evidence="1 2">
    <name type="scientific">Caerostris extrusa</name>
    <name type="common">Bark spider</name>
    <name type="synonym">Caerostris bankana</name>
    <dbReference type="NCBI Taxonomy" id="172846"/>
    <lineage>
        <taxon>Eukaryota</taxon>
        <taxon>Metazoa</taxon>
        <taxon>Ecdysozoa</taxon>
        <taxon>Arthropoda</taxon>
        <taxon>Chelicerata</taxon>
        <taxon>Arachnida</taxon>
        <taxon>Araneae</taxon>
        <taxon>Araneomorphae</taxon>
        <taxon>Entelegynae</taxon>
        <taxon>Araneoidea</taxon>
        <taxon>Araneidae</taxon>
        <taxon>Caerostris</taxon>
    </lineage>
</organism>
<comment type="caution">
    <text evidence="1">The sequence shown here is derived from an EMBL/GenBank/DDBJ whole genome shotgun (WGS) entry which is preliminary data.</text>
</comment>
<dbReference type="EMBL" id="BPLR01009995">
    <property type="protein sequence ID" value="GIY36006.1"/>
    <property type="molecule type" value="Genomic_DNA"/>
</dbReference>
<dbReference type="AlphaFoldDB" id="A0AAV4SS30"/>
<evidence type="ECO:0000313" key="1">
    <source>
        <dbReference type="EMBL" id="GIY36006.1"/>
    </source>
</evidence>
<reference evidence="1 2" key="1">
    <citation type="submission" date="2021-06" db="EMBL/GenBank/DDBJ databases">
        <title>Caerostris extrusa draft genome.</title>
        <authorList>
            <person name="Kono N."/>
            <person name="Arakawa K."/>
        </authorList>
    </citation>
    <scope>NUCLEOTIDE SEQUENCE [LARGE SCALE GENOMIC DNA]</scope>
</reference>
<evidence type="ECO:0000313" key="2">
    <source>
        <dbReference type="Proteomes" id="UP001054945"/>
    </source>
</evidence>
<proteinExistence type="predicted"/>
<keyword evidence="2" id="KW-1185">Reference proteome</keyword>
<sequence length="88" mass="9409">MDPTFNSGEMVLAWAGCVDTARVANCLQGRNALNCRRMDCRAGKGVDGCPRVDQVETNSLRETELAAGKLLDGTESVMNNFMPADGKG</sequence>
<dbReference type="Proteomes" id="UP001054945">
    <property type="component" value="Unassembled WGS sequence"/>
</dbReference>